<dbReference type="PANTHER" id="PTHR11085">
    <property type="entry name" value="NAD-DEPENDENT PROTEIN DEACYLASE SIRTUIN-5, MITOCHONDRIAL-RELATED"/>
    <property type="match status" value="1"/>
</dbReference>
<dbReference type="PROSITE" id="PS50305">
    <property type="entry name" value="SIRTUIN"/>
    <property type="match status" value="1"/>
</dbReference>
<comment type="catalytic activity">
    <reaction evidence="4">
        <text>N(6)-acetyl-L-lysyl-[protein] + NAD(+) + H2O = 2''-O-acetyl-ADP-D-ribose + nicotinamide + L-lysyl-[protein]</text>
        <dbReference type="Rhea" id="RHEA:43636"/>
        <dbReference type="Rhea" id="RHEA-COMP:9752"/>
        <dbReference type="Rhea" id="RHEA-COMP:10731"/>
        <dbReference type="ChEBI" id="CHEBI:15377"/>
        <dbReference type="ChEBI" id="CHEBI:17154"/>
        <dbReference type="ChEBI" id="CHEBI:29969"/>
        <dbReference type="ChEBI" id="CHEBI:57540"/>
        <dbReference type="ChEBI" id="CHEBI:61930"/>
        <dbReference type="ChEBI" id="CHEBI:83767"/>
        <dbReference type="EC" id="2.3.1.286"/>
    </reaction>
</comment>
<feature type="binding site" evidence="4">
    <location>
        <position position="107"/>
    </location>
    <ligand>
        <name>nicotinamide</name>
        <dbReference type="ChEBI" id="CHEBI:17154"/>
    </ligand>
</feature>
<proteinExistence type="inferred from homology"/>
<protein>
    <recommendedName>
        <fullName evidence="4">NAD-dependent protein deacetylase</fullName>
        <ecNumber evidence="4">2.3.1.286</ecNumber>
    </recommendedName>
    <alternativeName>
        <fullName evidence="4">Regulatory protein SIR2 homolog</fullName>
    </alternativeName>
</protein>
<evidence type="ECO:0000256" key="2">
    <source>
        <dbReference type="ARBA" id="ARBA00022679"/>
    </source>
</evidence>
<keyword evidence="10" id="KW-1185">Reference proteome</keyword>
<dbReference type="Pfam" id="PF02146">
    <property type="entry name" value="SIR2"/>
    <property type="match status" value="1"/>
</dbReference>
<dbReference type="InterPro" id="IPR026591">
    <property type="entry name" value="Sirtuin_cat_small_dom_sf"/>
</dbReference>
<dbReference type="InterPro" id="IPR050134">
    <property type="entry name" value="NAD-dep_sirtuin_deacylases"/>
</dbReference>
<dbReference type="GO" id="GO:0008270">
    <property type="term" value="F:zinc ion binding"/>
    <property type="evidence" value="ECO:0007669"/>
    <property type="project" value="UniProtKB-UniRule"/>
</dbReference>
<organism evidence="7 9">
    <name type="scientific">Staphylococcus edaphicus</name>
    <dbReference type="NCBI Taxonomy" id="1955013"/>
    <lineage>
        <taxon>Bacteria</taxon>
        <taxon>Bacillati</taxon>
        <taxon>Bacillota</taxon>
        <taxon>Bacilli</taxon>
        <taxon>Bacillales</taxon>
        <taxon>Staphylococcaceae</taxon>
        <taxon>Staphylococcus</taxon>
    </lineage>
</organism>
<dbReference type="RefSeq" id="WP_099089885.1">
    <property type="nucleotide sequence ID" value="NZ_CP093217.1"/>
</dbReference>
<dbReference type="SUPFAM" id="SSF52467">
    <property type="entry name" value="DHS-like NAD/FAD-binding domain"/>
    <property type="match status" value="1"/>
</dbReference>
<dbReference type="NCBIfam" id="NF001752">
    <property type="entry name" value="PRK00481.1-1"/>
    <property type="match status" value="1"/>
</dbReference>
<feature type="binding site" evidence="4">
    <location>
        <position position="215"/>
    </location>
    <ligand>
        <name>NAD(+)</name>
        <dbReference type="ChEBI" id="CHEBI:57540"/>
    </ligand>
</feature>
<evidence type="ECO:0000256" key="3">
    <source>
        <dbReference type="ARBA" id="ARBA00023027"/>
    </source>
</evidence>
<dbReference type="Gene3D" id="3.30.1600.10">
    <property type="entry name" value="SIR2/SIRT2 'Small Domain"/>
    <property type="match status" value="1"/>
</dbReference>
<dbReference type="OrthoDB" id="9800582at2"/>
<dbReference type="InterPro" id="IPR029035">
    <property type="entry name" value="DHS-like_NAD/FAD-binding_dom"/>
</dbReference>
<dbReference type="InterPro" id="IPR028628">
    <property type="entry name" value="Sirtuin_class_U"/>
</dbReference>
<feature type="binding site" evidence="4">
    <location>
        <position position="107"/>
    </location>
    <ligand>
        <name>NAD(+)</name>
        <dbReference type="ChEBI" id="CHEBI:57540"/>
    </ligand>
</feature>
<feature type="binding site" evidence="4">
    <location>
        <position position="123"/>
    </location>
    <ligand>
        <name>NAD(+)</name>
        <dbReference type="ChEBI" id="CHEBI:57540"/>
    </ligand>
</feature>
<comment type="caution">
    <text evidence="4">Lacks conserved residue(s) required for the propagation of feature annotation.</text>
</comment>
<evidence type="ECO:0000256" key="5">
    <source>
        <dbReference type="PROSITE-ProRule" id="PRU00236"/>
    </source>
</evidence>
<keyword evidence="8" id="KW-0012">Acyltransferase</keyword>
<dbReference type="AlphaFoldDB" id="A0A2C6WRN6"/>
<dbReference type="EMBL" id="CP093217">
    <property type="protein sequence ID" value="UQW81625.1"/>
    <property type="molecule type" value="Genomic_DNA"/>
</dbReference>
<keyword evidence="3 4" id="KW-0520">NAD</keyword>
<feature type="binding site" evidence="4">
    <location>
        <position position="108"/>
    </location>
    <ligand>
        <name>NAD(+)</name>
        <dbReference type="ChEBI" id="CHEBI:57540"/>
    </ligand>
</feature>
<feature type="active site" description="Proton acceptor" evidence="4 5">
    <location>
        <position position="123"/>
    </location>
</feature>
<evidence type="ECO:0000313" key="8">
    <source>
        <dbReference type="EMBL" id="UQW81625.1"/>
    </source>
</evidence>
<dbReference type="Proteomes" id="UP001056588">
    <property type="component" value="Chromosome"/>
</dbReference>
<feature type="binding site" evidence="4">
    <location>
        <position position="232"/>
    </location>
    <ligand>
        <name>NAD(+)</name>
        <dbReference type="ChEBI" id="CHEBI:57540"/>
    </ligand>
</feature>
<evidence type="ECO:0000256" key="4">
    <source>
        <dbReference type="HAMAP-Rule" id="MF_01968"/>
    </source>
</evidence>
<gene>
    <name evidence="4" type="primary">cobB</name>
    <name evidence="7" type="ORF">BTJ66_05095</name>
    <name evidence="8" type="ORF">MNY58_00430</name>
</gene>
<evidence type="ECO:0000256" key="1">
    <source>
        <dbReference type="ARBA" id="ARBA00022490"/>
    </source>
</evidence>
<feature type="binding site" evidence="4">
    <location>
        <position position="192"/>
    </location>
    <ligand>
        <name>NAD(+)</name>
        <dbReference type="ChEBI" id="CHEBI:57540"/>
    </ligand>
</feature>
<accession>A0A2C6WRN6</accession>
<evidence type="ECO:0000313" key="10">
    <source>
        <dbReference type="Proteomes" id="UP001056588"/>
    </source>
</evidence>
<dbReference type="GO" id="GO:0070403">
    <property type="term" value="F:NAD+ binding"/>
    <property type="evidence" value="ECO:0007669"/>
    <property type="project" value="UniProtKB-UniRule"/>
</dbReference>
<feature type="binding site" evidence="4">
    <location>
        <position position="35"/>
    </location>
    <ligand>
        <name>nicotinamide</name>
        <dbReference type="ChEBI" id="CHEBI:17154"/>
    </ligand>
</feature>
<evidence type="ECO:0000313" key="9">
    <source>
        <dbReference type="Proteomes" id="UP000223828"/>
    </source>
</evidence>
<dbReference type="InterPro" id="IPR003000">
    <property type="entry name" value="Sirtuin"/>
</dbReference>
<reference evidence="8" key="4">
    <citation type="submission" date="2022-03" db="EMBL/GenBank/DDBJ databases">
        <title>Complete Genome Sequence of Staphylococcus edaphicus strain CCM 8731.</title>
        <authorList>
            <person name="Rimmer C.O."/>
            <person name="Thomas J.C."/>
        </authorList>
    </citation>
    <scope>NUCLEOTIDE SEQUENCE</scope>
    <source>
        <strain evidence="8">CCM 8731</strain>
    </source>
</reference>
<dbReference type="GO" id="GO:0005737">
    <property type="term" value="C:cytoplasm"/>
    <property type="evidence" value="ECO:0007669"/>
    <property type="project" value="UniProtKB-SubCell"/>
</dbReference>
<feature type="binding site" evidence="4 5">
    <location>
        <position position="151"/>
    </location>
    <ligand>
        <name>Zn(2+)</name>
        <dbReference type="ChEBI" id="CHEBI:29105"/>
    </ligand>
</feature>
<comment type="similarity">
    <text evidence="4">Belongs to the sirtuin family. Class U subfamily.</text>
</comment>
<feature type="binding site" evidence="4">
    <location>
        <position position="36"/>
    </location>
    <ligand>
        <name>NAD(+)</name>
        <dbReference type="ChEBI" id="CHEBI:57540"/>
    </ligand>
</feature>
<feature type="binding site" evidence="4 5">
    <location>
        <position position="131"/>
    </location>
    <ligand>
        <name>Zn(2+)</name>
        <dbReference type="ChEBI" id="CHEBI:29105"/>
    </ligand>
</feature>
<dbReference type="EMBL" id="MRZN01000005">
    <property type="protein sequence ID" value="PHK50127.1"/>
    <property type="molecule type" value="Genomic_DNA"/>
</dbReference>
<keyword evidence="4 5" id="KW-0479">Metal-binding</keyword>
<comment type="function">
    <text evidence="4">NAD-dependent protein deacetylase which modulates the activities of several enzymes which are inactive in their acetylated form.</text>
</comment>
<sequence length="244" mass="27282">MNHNIEQLKDIIKDSNKITFFTGAGVSVASGIPDFRSMGGLFDEISKEGYSPEYLLSTNYLQDSPEGFVEFYHKRLLLADKQPNLVHQWIAQLEHDKRSLGVITQNIDGLHADAGSSNVDELHGTLNRFYCIECNKVYSKAYVMAQDLRQCEACGSVIRPDIVLYGEILNEQTISNAIHKIREADTLFVLGSSLVVQPAAGLISYFEGQHLVIINRDPTPYDHLASLVINDDMVTVINEINHIT</sequence>
<dbReference type="Proteomes" id="UP000223828">
    <property type="component" value="Unassembled WGS sequence"/>
</dbReference>
<feature type="binding site" evidence="4">
    <location>
        <position position="35"/>
    </location>
    <ligand>
        <name>NAD(+)</name>
        <dbReference type="ChEBI" id="CHEBI:57540"/>
    </ligand>
</feature>
<dbReference type="PANTHER" id="PTHR11085:SF4">
    <property type="entry name" value="NAD-DEPENDENT PROTEIN DEACYLASE"/>
    <property type="match status" value="1"/>
</dbReference>
<feature type="binding site" evidence="4">
    <location>
        <position position="24"/>
    </location>
    <ligand>
        <name>NAD(+)</name>
        <dbReference type="ChEBI" id="CHEBI:57540"/>
    </ligand>
</feature>
<dbReference type="EC" id="2.3.1.286" evidence="4"/>
<keyword evidence="1 4" id="KW-0963">Cytoplasm</keyword>
<feature type="binding site" evidence="4 5">
    <location>
        <position position="154"/>
    </location>
    <ligand>
        <name>Zn(2+)</name>
        <dbReference type="ChEBI" id="CHEBI:29105"/>
    </ligand>
</feature>
<dbReference type="GO" id="GO:0017136">
    <property type="term" value="F:histone deacetylase activity, NAD-dependent"/>
    <property type="evidence" value="ECO:0007669"/>
    <property type="project" value="TreeGrafter"/>
</dbReference>
<name>A0A2C6WRN6_9STAP</name>
<reference evidence="7" key="1">
    <citation type="journal article" date="2017" name="Appl. Environ. Microbiol.">
        <title>Staphylococcus edaphicus sp. nov., isolated in Antarctica, harbours mecC gene and genomic islands with suspected role in adaptation to extreme environment.</title>
        <authorList>
            <person name="Pantucek R."/>
            <person name="Sedlacek I."/>
            <person name="Indrakova A."/>
            <person name="Vrbovska V."/>
            <person name="Maslanova I."/>
            <person name="Kovarovic V."/>
            <person name="Svec P."/>
            <person name="Kralova S."/>
            <person name="Kristofova L."/>
            <person name="Keklakova J."/>
            <person name="Petras P."/>
            <person name="Doskar J."/>
        </authorList>
    </citation>
    <scope>NUCLEOTIDE SEQUENCE</scope>
    <source>
        <strain evidence="7">CCM 8730</strain>
    </source>
</reference>
<feature type="binding site" evidence="4 5">
    <location>
        <position position="134"/>
    </location>
    <ligand>
        <name>Zn(2+)</name>
        <dbReference type="ChEBI" id="CHEBI:29105"/>
    </ligand>
</feature>
<feature type="binding site" evidence="4">
    <location>
        <position position="193"/>
    </location>
    <ligand>
        <name>NAD(+)</name>
        <dbReference type="ChEBI" id="CHEBI:57540"/>
    </ligand>
</feature>
<dbReference type="HAMAP" id="MF_01968">
    <property type="entry name" value="Sirtuin_ClassU"/>
    <property type="match status" value="1"/>
</dbReference>
<reference evidence="9" key="2">
    <citation type="submission" date="2017-10" db="EMBL/GenBank/DDBJ databases">
        <title>Staphylococcus edaphicus sp. nov., isolated in Antarctica, harbouring mecC gene and genomic islands essential in adaptation to extreme environment.</title>
        <authorList>
            <person name="Pantucek R."/>
            <person name="Sedlacek I."/>
            <person name="Indrakova A."/>
            <person name="Vrbovska V."/>
            <person name="Maslanova I."/>
            <person name="Kovarovic V."/>
            <person name="Svec P."/>
            <person name="Kralova S."/>
            <person name="Kristofova L."/>
            <person name="Keklakova J."/>
            <person name="Petras P."/>
            <person name="Doskar J."/>
        </authorList>
    </citation>
    <scope>NUCLEOTIDE SEQUENCE [LARGE SCALE GENOMIC DNA]</scope>
    <source>
        <strain evidence="9">CCM 5085</strain>
    </source>
</reference>
<comment type="cofactor">
    <cofactor evidence="4">
        <name>Zn(2+)</name>
        <dbReference type="ChEBI" id="CHEBI:29105"/>
    </cofactor>
    <text evidence="4">Binds 1 zinc ion per subunit.</text>
</comment>
<evidence type="ECO:0000259" key="6">
    <source>
        <dbReference type="PROSITE" id="PS50305"/>
    </source>
</evidence>
<dbReference type="Gene3D" id="3.40.50.1220">
    <property type="entry name" value="TPP-binding domain"/>
    <property type="match status" value="1"/>
</dbReference>
<comment type="subcellular location">
    <subcellularLocation>
        <location evidence="4">Cytoplasm</location>
    </subcellularLocation>
</comment>
<feature type="binding site" evidence="4">
    <location>
        <position position="108"/>
    </location>
    <ligand>
        <name>nicotinamide</name>
        <dbReference type="ChEBI" id="CHEBI:17154"/>
    </ligand>
</feature>
<feature type="binding site" evidence="4">
    <location>
        <position position="105"/>
    </location>
    <ligand>
        <name>NAD(+)</name>
        <dbReference type="ChEBI" id="CHEBI:57540"/>
    </ligand>
</feature>
<keyword evidence="2 4" id="KW-0808">Transferase</keyword>
<keyword evidence="4 5" id="KW-0862">Zinc</keyword>
<evidence type="ECO:0000313" key="7">
    <source>
        <dbReference type="EMBL" id="PHK50127.1"/>
    </source>
</evidence>
<reference evidence="7" key="3">
    <citation type="submission" date="2017-10" db="EMBL/GenBank/DDBJ databases">
        <authorList>
            <person name="Vrbovska V."/>
            <person name="Kovarovic V."/>
            <person name="Indrakova A."/>
        </authorList>
    </citation>
    <scope>NUCLEOTIDE SEQUENCE</scope>
    <source>
        <strain evidence="7">CCM 8730</strain>
    </source>
</reference>
<dbReference type="InterPro" id="IPR026590">
    <property type="entry name" value="Ssirtuin_cat_dom"/>
</dbReference>
<feature type="domain" description="Deacetylase sirtuin-type" evidence="6">
    <location>
        <begin position="1"/>
        <end position="244"/>
    </location>
</feature>